<sequence length="463" mass="47945">MPRLLAAAVLALPLALFATPDAYAATELITNGTFTSSTTPWWSTSNTPLSVDGGRLKAAVPGGTANRWDAMFGEKSPALTLHQNRSYTLSFDASATATRAVRTTVQLNADPYPATLDQLFTVDTTARHFSWTFTGTLETANGEITFQLGGLTGGAYTFWIDNVSLVDNTAGSGSPLDLTSGFYVDPDSNPAVWVRNNGGDSRTAQINSAIATKPMARWFGAWSGDIGTAVGSFIGAADAADKLPVLVAYNIPGRDACGGHSGGGAGSADAYKTWIAAFATAIGSRPAVVIIEPDSLADFNCMDTAAIATRNDMILYATRQFHDKAPNTWAYLDAGNPGWVAAGTMAGRLSAAGLANIRGFSINVSNYYTTSDDVAYGTAVNTSLGSAAKPFVVDTSRNGNGTNGEWCNPAGRKLGVPAQVGGGAEMLLWLKVPGDSDGDCGIGAGIPAGQFSPDLAVHLITGS</sequence>
<evidence type="ECO:0000256" key="3">
    <source>
        <dbReference type="ARBA" id="ARBA00023001"/>
    </source>
</evidence>
<dbReference type="SUPFAM" id="SSF51989">
    <property type="entry name" value="Glycosyl hydrolases family 6, cellulases"/>
    <property type="match status" value="1"/>
</dbReference>
<dbReference type="EMBL" id="JBHSAY010000010">
    <property type="protein sequence ID" value="MFC4133365.1"/>
    <property type="molecule type" value="Genomic_DNA"/>
</dbReference>
<keyword evidence="3 9" id="KW-0136">Cellulose degradation</keyword>
<accession>A0ABV8LQP9</accession>
<evidence type="ECO:0000313" key="11">
    <source>
        <dbReference type="EMBL" id="MFC4133365.1"/>
    </source>
</evidence>
<feature type="signal peptide" evidence="9">
    <location>
        <begin position="1"/>
        <end position="24"/>
    </location>
</feature>
<evidence type="ECO:0000256" key="2">
    <source>
        <dbReference type="ARBA" id="ARBA00022801"/>
    </source>
</evidence>
<evidence type="ECO:0000313" key="12">
    <source>
        <dbReference type="Proteomes" id="UP001595816"/>
    </source>
</evidence>
<dbReference type="InterPro" id="IPR001524">
    <property type="entry name" value="Glyco_hydro_6_CS"/>
</dbReference>
<keyword evidence="6 9" id="KW-0326">Glycosidase</keyword>
<dbReference type="InterPro" id="IPR003305">
    <property type="entry name" value="CenC_carb-bd"/>
</dbReference>
<keyword evidence="12" id="KW-1185">Reference proteome</keyword>
<name>A0ABV8LQP9_9ACTN</name>
<protein>
    <recommendedName>
        <fullName evidence="9">Glucanase</fullName>
        <ecNumber evidence="9">3.2.1.-</ecNumber>
    </recommendedName>
</protein>
<keyword evidence="5 9" id="KW-0119">Carbohydrate metabolism</keyword>
<dbReference type="PANTHER" id="PTHR34876:SF4">
    <property type="entry name" value="1,4-BETA-D-GLUCAN CELLOBIOHYDROLASE C-RELATED"/>
    <property type="match status" value="1"/>
</dbReference>
<dbReference type="Proteomes" id="UP001595816">
    <property type="component" value="Unassembled WGS sequence"/>
</dbReference>
<feature type="chain" id="PRO_5044997946" description="Glucanase" evidence="9">
    <location>
        <begin position="25"/>
        <end position="463"/>
    </location>
</feature>
<dbReference type="PANTHER" id="PTHR34876">
    <property type="match status" value="1"/>
</dbReference>
<evidence type="ECO:0000256" key="5">
    <source>
        <dbReference type="ARBA" id="ARBA00023277"/>
    </source>
</evidence>
<keyword evidence="2 9" id="KW-0378">Hydrolase</keyword>
<dbReference type="Gene3D" id="2.60.120.260">
    <property type="entry name" value="Galactose-binding domain-like"/>
    <property type="match status" value="1"/>
</dbReference>
<comment type="caution">
    <text evidence="11">The sequence shown here is derived from an EMBL/GenBank/DDBJ whole genome shotgun (WGS) entry which is preliminary data.</text>
</comment>
<dbReference type="SUPFAM" id="SSF49785">
    <property type="entry name" value="Galactose-binding domain-like"/>
    <property type="match status" value="1"/>
</dbReference>
<evidence type="ECO:0000256" key="9">
    <source>
        <dbReference type="RuleBase" id="RU361186"/>
    </source>
</evidence>
<dbReference type="EC" id="3.2.1.-" evidence="9"/>
<feature type="domain" description="CBM-cenC" evidence="10">
    <location>
        <begin position="27"/>
        <end position="149"/>
    </location>
</feature>
<dbReference type="InterPro" id="IPR036434">
    <property type="entry name" value="Beta_cellobiohydrolase_sf"/>
</dbReference>
<keyword evidence="7 9" id="KW-0624">Polysaccharide degradation</keyword>
<dbReference type="InterPro" id="IPR008979">
    <property type="entry name" value="Galactose-bd-like_sf"/>
</dbReference>
<evidence type="ECO:0000256" key="6">
    <source>
        <dbReference type="ARBA" id="ARBA00023295"/>
    </source>
</evidence>
<dbReference type="GO" id="GO:0016787">
    <property type="term" value="F:hydrolase activity"/>
    <property type="evidence" value="ECO:0007669"/>
    <property type="project" value="UniProtKB-KW"/>
</dbReference>
<dbReference type="InterPro" id="IPR016288">
    <property type="entry name" value="Beta_cellobiohydrolase"/>
</dbReference>
<evidence type="ECO:0000256" key="8">
    <source>
        <dbReference type="PROSITE-ProRule" id="PRU10057"/>
    </source>
</evidence>
<evidence type="ECO:0000256" key="7">
    <source>
        <dbReference type="ARBA" id="ARBA00023326"/>
    </source>
</evidence>
<reference evidence="12" key="1">
    <citation type="journal article" date="2019" name="Int. J. Syst. Evol. Microbiol.">
        <title>The Global Catalogue of Microorganisms (GCM) 10K type strain sequencing project: providing services to taxonomists for standard genome sequencing and annotation.</title>
        <authorList>
            <consortium name="The Broad Institute Genomics Platform"/>
            <consortium name="The Broad Institute Genome Sequencing Center for Infectious Disease"/>
            <person name="Wu L."/>
            <person name="Ma J."/>
        </authorList>
    </citation>
    <scope>NUCLEOTIDE SEQUENCE [LARGE SCALE GENOMIC DNA]</scope>
    <source>
        <strain evidence="12">CGMCC 4.7289</strain>
    </source>
</reference>
<dbReference type="Pfam" id="PF02018">
    <property type="entry name" value="CBM_4_9"/>
    <property type="match status" value="1"/>
</dbReference>
<keyword evidence="4" id="KW-1015">Disulfide bond</keyword>
<keyword evidence="1 9" id="KW-0732">Signal</keyword>
<evidence type="ECO:0000256" key="4">
    <source>
        <dbReference type="ARBA" id="ARBA00023157"/>
    </source>
</evidence>
<dbReference type="RefSeq" id="WP_253763844.1">
    <property type="nucleotide sequence ID" value="NZ_JAMZDZ010000001.1"/>
</dbReference>
<evidence type="ECO:0000256" key="1">
    <source>
        <dbReference type="ARBA" id="ARBA00022729"/>
    </source>
</evidence>
<dbReference type="PIRSF" id="PIRSF001100">
    <property type="entry name" value="Beta_cellobiohydrolase"/>
    <property type="match status" value="1"/>
</dbReference>
<dbReference type="Gene3D" id="3.20.20.40">
    <property type="entry name" value="1, 4-beta cellobiohydrolase"/>
    <property type="match status" value="1"/>
</dbReference>
<proteinExistence type="inferred from homology"/>
<feature type="active site" description="Proton donor" evidence="8">
    <location>
        <position position="294"/>
    </location>
</feature>
<dbReference type="Pfam" id="PF01341">
    <property type="entry name" value="Glyco_hydro_6"/>
    <property type="match status" value="1"/>
</dbReference>
<dbReference type="PRINTS" id="PR00733">
    <property type="entry name" value="GLHYDRLASE6"/>
</dbReference>
<gene>
    <name evidence="11" type="ORF">ACFOZ4_22370</name>
</gene>
<evidence type="ECO:0000259" key="10">
    <source>
        <dbReference type="Pfam" id="PF02018"/>
    </source>
</evidence>
<organism evidence="11 12">
    <name type="scientific">Hamadaea flava</name>
    <dbReference type="NCBI Taxonomy" id="1742688"/>
    <lineage>
        <taxon>Bacteria</taxon>
        <taxon>Bacillati</taxon>
        <taxon>Actinomycetota</taxon>
        <taxon>Actinomycetes</taxon>
        <taxon>Micromonosporales</taxon>
        <taxon>Micromonosporaceae</taxon>
        <taxon>Hamadaea</taxon>
    </lineage>
</organism>
<dbReference type="PROSITE" id="PS00656">
    <property type="entry name" value="GLYCOSYL_HYDROL_F6_2"/>
    <property type="match status" value="1"/>
</dbReference>
<comment type="similarity">
    <text evidence="9">Belongs to the glycosyl hydrolase family 6.</text>
</comment>